<evidence type="ECO:0000313" key="2">
    <source>
        <dbReference type="Proteomes" id="UP000483362"/>
    </source>
</evidence>
<protein>
    <submittedName>
        <fullName evidence="1">DUF177 domain-containing protein</fullName>
    </submittedName>
</protein>
<dbReference type="Proteomes" id="UP000483362">
    <property type="component" value="Unassembled WGS sequence"/>
</dbReference>
<dbReference type="AlphaFoldDB" id="A0A6L5X9B6"/>
<reference evidence="1 2" key="1">
    <citation type="submission" date="2019-08" db="EMBL/GenBank/DDBJ databases">
        <title>In-depth cultivation of the pig gut microbiome towards novel bacterial diversity and tailored functional studies.</title>
        <authorList>
            <person name="Wylensek D."/>
            <person name="Hitch T.C.A."/>
            <person name="Clavel T."/>
        </authorList>
    </citation>
    <scope>NUCLEOTIDE SEQUENCE [LARGE SCALE GENOMIC DNA]</scope>
    <source>
        <strain evidence="1 2">Oil-RF-744-WCA-WT-10</strain>
    </source>
</reference>
<proteinExistence type="predicted"/>
<sequence length="181" mass="20591">MASYKLPLKRLSLGVQEFTYHLGKDFFNDIEPLEVRGGNVDAVVSVDRKSDDIYQIEMTLKGEITIPCDRCLDDMQWAVDTSYDLSVKEGDEYDDSVDNVLTIPSHWRELDLAPLLRDTVLLTIPIKHVHPEGGCNAQMLERLSQHMAADEPLRSGREDTGSYNLGDDPRWEALRKLKDNN</sequence>
<dbReference type="Pfam" id="PF02620">
    <property type="entry name" value="YceD"/>
    <property type="match status" value="1"/>
</dbReference>
<name>A0A6L5X9B6_9BACT</name>
<keyword evidence="2" id="KW-1185">Reference proteome</keyword>
<dbReference type="InterPro" id="IPR003772">
    <property type="entry name" value="YceD"/>
</dbReference>
<gene>
    <name evidence="1" type="ORF">FYJ29_04255</name>
</gene>
<dbReference type="EMBL" id="VULT01000005">
    <property type="protein sequence ID" value="MSS16979.1"/>
    <property type="molecule type" value="Genomic_DNA"/>
</dbReference>
<accession>A0A6L5X9B6</accession>
<comment type="caution">
    <text evidence="1">The sequence shown here is derived from an EMBL/GenBank/DDBJ whole genome shotgun (WGS) entry which is preliminary data.</text>
</comment>
<evidence type="ECO:0000313" key="1">
    <source>
        <dbReference type="EMBL" id="MSS16979.1"/>
    </source>
</evidence>
<dbReference type="RefSeq" id="WP_154327616.1">
    <property type="nucleotide sequence ID" value="NZ_CP045696.1"/>
</dbReference>
<organism evidence="1 2">
    <name type="scientific">Sodaliphilus pleomorphus</name>
    <dbReference type="NCBI Taxonomy" id="2606626"/>
    <lineage>
        <taxon>Bacteria</taxon>
        <taxon>Pseudomonadati</taxon>
        <taxon>Bacteroidota</taxon>
        <taxon>Bacteroidia</taxon>
        <taxon>Bacteroidales</taxon>
        <taxon>Muribaculaceae</taxon>
        <taxon>Sodaliphilus</taxon>
    </lineage>
</organism>